<evidence type="ECO:0000256" key="1">
    <source>
        <dbReference type="SAM" id="MobiDB-lite"/>
    </source>
</evidence>
<organism evidence="2 3">
    <name type="scientific">Belnapia arida</name>
    <dbReference type="NCBI Taxonomy" id="2804533"/>
    <lineage>
        <taxon>Bacteria</taxon>
        <taxon>Pseudomonadati</taxon>
        <taxon>Pseudomonadota</taxon>
        <taxon>Alphaproteobacteria</taxon>
        <taxon>Acetobacterales</taxon>
        <taxon>Roseomonadaceae</taxon>
        <taxon>Belnapia</taxon>
    </lineage>
</organism>
<comment type="caution">
    <text evidence="2">The sequence shown here is derived from an EMBL/GenBank/DDBJ whole genome shotgun (WGS) entry which is preliminary data.</text>
</comment>
<keyword evidence="3" id="KW-1185">Reference proteome</keyword>
<evidence type="ECO:0000313" key="3">
    <source>
        <dbReference type="Proteomes" id="UP000660885"/>
    </source>
</evidence>
<name>A0ABS1U9X5_9PROT</name>
<dbReference type="Proteomes" id="UP000660885">
    <property type="component" value="Unassembled WGS sequence"/>
</dbReference>
<feature type="region of interest" description="Disordered" evidence="1">
    <location>
        <begin position="24"/>
        <end position="51"/>
    </location>
</feature>
<reference evidence="2 3" key="1">
    <citation type="submission" date="2021-01" db="EMBL/GenBank/DDBJ databases">
        <title>Belnapia mucosa sp. nov. and Belnapia arida sp. nov., isolated from the Tabernas Desert (Almeria, Spain).</title>
        <authorList>
            <person name="Molina-Menor E."/>
            <person name="Vidal-Verdu A."/>
            <person name="Calonge A."/>
            <person name="Satari L."/>
            <person name="Pereto J."/>
            <person name="Porcar M."/>
        </authorList>
    </citation>
    <scope>NUCLEOTIDE SEQUENCE [LARGE SCALE GENOMIC DNA]</scope>
    <source>
        <strain evidence="2 3">T18</strain>
    </source>
</reference>
<accession>A0ABS1U9X5</accession>
<sequence length="433" mass="48217">MLKTPVLKAATKPVELLDEQARQRHAGEMRRYQSKAKARLPENLADDEPPPKLQRFLVESTTIEALTEVLRDDSEAKQQAAAKKILVRQDEMSELVGNLDRYRSGGRGGGDRGAYLRLYNGGRHVVDRVGRGPLVCPNWSGCVLGGIQPEVIQRIAREAADDGLLQRFCYAVPSWQGRGVDRAPQAEALARYAALFPALCTLRPPTLEDGSVNPVALHADAQRHRHAVLELLEAVQAMPDTSVRVKAALGKWPGLFARIALLFHLIDLSDATARGSEVPCTLVVPEATAHRAGAYMRDILLPHLMRADAVMFSSIQTGHARWIAGFILAHERQRVEVRQIVRAYKALYAPEQRTELNSVMQSLEAMAWVRPETPTNPARPPSAWQVNPNIYTRFAQRAAMEREARRNAKARIAEKVERIRRDRAASEASERLG</sequence>
<evidence type="ECO:0000313" key="2">
    <source>
        <dbReference type="EMBL" id="MBL6081492.1"/>
    </source>
</evidence>
<protein>
    <submittedName>
        <fullName evidence="2">DUF3987 domain-containing protein</fullName>
    </submittedName>
</protein>
<dbReference type="InterPro" id="IPR025048">
    <property type="entry name" value="DUF3987"/>
</dbReference>
<gene>
    <name evidence="2" type="ORF">JMJ56_26220</name>
</gene>
<dbReference type="Pfam" id="PF13148">
    <property type="entry name" value="DUF3987"/>
    <property type="match status" value="1"/>
</dbReference>
<dbReference type="EMBL" id="JAETWB010000028">
    <property type="protein sequence ID" value="MBL6081492.1"/>
    <property type="molecule type" value="Genomic_DNA"/>
</dbReference>
<proteinExistence type="predicted"/>